<proteinExistence type="predicted"/>
<organism evidence="2 3">
    <name type="scientific">Phellinidium pouzarii</name>
    <dbReference type="NCBI Taxonomy" id="167371"/>
    <lineage>
        <taxon>Eukaryota</taxon>
        <taxon>Fungi</taxon>
        <taxon>Dikarya</taxon>
        <taxon>Basidiomycota</taxon>
        <taxon>Agaricomycotina</taxon>
        <taxon>Agaricomycetes</taxon>
        <taxon>Hymenochaetales</taxon>
        <taxon>Hymenochaetaceae</taxon>
        <taxon>Phellinidium</taxon>
    </lineage>
</organism>
<dbReference type="Proteomes" id="UP000308199">
    <property type="component" value="Unassembled WGS sequence"/>
</dbReference>
<evidence type="ECO:0000313" key="3">
    <source>
        <dbReference type="Proteomes" id="UP000308199"/>
    </source>
</evidence>
<evidence type="ECO:0000256" key="1">
    <source>
        <dbReference type="SAM" id="MobiDB-lite"/>
    </source>
</evidence>
<name>A0A4S4KKL9_9AGAM</name>
<protein>
    <submittedName>
        <fullName evidence="2">Uncharacterized protein</fullName>
    </submittedName>
</protein>
<evidence type="ECO:0000313" key="2">
    <source>
        <dbReference type="EMBL" id="THG98981.1"/>
    </source>
</evidence>
<gene>
    <name evidence="2" type="ORF">EW145_g7340</name>
</gene>
<accession>A0A4S4KKL9</accession>
<reference evidence="2 3" key="1">
    <citation type="submission" date="2019-02" db="EMBL/GenBank/DDBJ databases">
        <title>Genome sequencing of the rare red list fungi Phellinidium pouzarii.</title>
        <authorList>
            <person name="Buettner E."/>
            <person name="Kellner H."/>
        </authorList>
    </citation>
    <scope>NUCLEOTIDE SEQUENCE [LARGE SCALE GENOMIC DNA]</scope>
    <source>
        <strain evidence="2 3">DSM 108285</strain>
    </source>
</reference>
<keyword evidence="3" id="KW-1185">Reference proteome</keyword>
<sequence>MEPVSSSSSATSSRTERAQCRQLPKPSRTPKEKPTINVKAQGKGHARVEEVESSADIEDGSSPTKRRRGDKQVHEVEN</sequence>
<dbReference type="EMBL" id="SGPK01000707">
    <property type="protein sequence ID" value="THG98981.1"/>
    <property type="molecule type" value="Genomic_DNA"/>
</dbReference>
<dbReference type="AlphaFoldDB" id="A0A4S4KKL9"/>
<feature type="region of interest" description="Disordered" evidence="1">
    <location>
        <begin position="1"/>
        <end position="78"/>
    </location>
</feature>
<feature type="compositionally biased region" description="Low complexity" evidence="1">
    <location>
        <begin position="1"/>
        <end position="13"/>
    </location>
</feature>
<comment type="caution">
    <text evidence="2">The sequence shown here is derived from an EMBL/GenBank/DDBJ whole genome shotgun (WGS) entry which is preliminary data.</text>
</comment>